<feature type="region of interest" description="Disordered" evidence="1">
    <location>
        <begin position="1"/>
        <end position="37"/>
    </location>
</feature>
<reference evidence="3" key="1">
    <citation type="submission" date="2016-08" db="EMBL/GenBank/DDBJ databases">
        <title>Sequencing, Assembly and Comparative Genomics of S. aureofaciens ATCC 10762.</title>
        <authorList>
            <person name="Gradnigo J.S."/>
            <person name="Johnson N."/>
            <person name="Somerville G.A."/>
        </authorList>
    </citation>
    <scope>NUCLEOTIDE SEQUENCE [LARGE SCALE GENOMIC DNA]</scope>
    <source>
        <strain evidence="3">ATCC 10762</strain>
    </source>
</reference>
<dbReference type="Proteomes" id="UP000037395">
    <property type="component" value="Unassembled WGS sequence"/>
</dbReference>
<accession>A0A1E7MVR6</accession>
<dbReference type="AlphaFoldDB" id="A0A1E7MVR6"/>
<keyword evidence="2" id="KW-0472">Membrane</keyword>
<dbReference type="Pfam" id="PF20088">
    <property type="entry name" value="DUF6480"/>
    <property type="match status" value="1"/>
</dbReference>
<feature type="transmembrane region" description="Helical" evidence="2">
    <location>
        <begin position="50"/>
        <end position="73"/>
    </location>
</feature>
<evidence type="ECO:0000256" key="2">
    <source>
        <dbReference type="SAM" id="Phobius"/>
    </source>
</evidence>
<comment type="caution">
    <text evidence="3">The sequence shown here is derived from an EMBL/GenBank/DDBJ whole genome shotgun (WGS) entry which is preliminary data.</text>
</comment>
<proteinExistence type="predicted"/>
<evidence type="ECO:0000256" key="1">
    <source>
        <dbReference type="SAM" id="MobiDB-lite"/>
    </source>
</evidence>
<evidence type="ECO:0000313" key="3">
    <source>
        <dbReference type="EMBL" id="OEV32515.1"/>
    </source>
</evidence>
<dbReference type="EMBL" id="JPRF03000097">
    <property type="protein sequence ID" value="OEV32515.1"/>
    <property type="molecule type" value="Genomic_DNA"/>
</dbReference>
<organism evidence="3 4">
    <name type="scientific">Kitasatospora aureofaciens</name>
    <name type="common">Streptomyces aureofaciens</name>
    <dbReference type="NCBI Taxonomy" id="1894"/>
    <lineage>
        <taxon>Bacteria</taxon>
        <taxon>Bacillati</taxon>
        <taxon>Actinomycetota</taxon>
        <taxon>Actinomycetes</taxon>
        <taxon>Kitasatosporales</taxon>
        <taxon>Streptomycetaceae</taxon>
        <taxon>Kitasatospora</taxon>
    </lineage>
</organism>
<name>A0A1E7MVR6_KITAU</name>
<dbReference type="OrthoDB" id="4381799at2"/>
<gene>
    <name evidence="3" type="ORF">HS99_0016675</name>
</gene>
<keyword evidence="4" id="KW-1185">Reference proteome</keyword>
<keyword evidence="2" id="KW-1133">Transmembrane helix</keyword>
<dbReference type="InterPro" id="IPR045512">
    <property type="entry name" value="DUF6480"/>
</dbReference>
<protein>
    <submittedName>
        <fullName evidence="3">Uncharacterized protein</fullName>
    </submittedName>
</protein>
<dbReference type="RefSeq" id="WP_030553804.1">
    <property type="nucleotide sequence ID" value="NZ_JBEZYM010000031.1"/>
</dbReference>
<keyword evidence="2" id="KW-0812">Transmembrane</keyword>
<sequence>MTTPDPDPDYTPALDEHGALPGGDTPPAEGGISGISHPEPVEVRRAWGPWPAVVIVLLALAVSVMLVAMIFVLT</sequence>
<evidence type="ECO:0000313" key="4">
    <source>
        <dbReference type="Proteomes" id="UP000037395"/>
    </source>
</evidence>